<dbReference type="Proteomes" id="UP001187531">
    <property type="component" value="Unassembled WGS sequence"/>
</dbReference>
<accession>A0AA88HXH3</accession>
<keyword evidence="4" id="KW-1185">Reference proteome</keyword>
<keyword evidence="1" id="KW-0539">Nucleus</keyword>
<dbReference type="GO" id="GO:0005643">
    <property type="term" value="C:nuclear pore"/>
    <property type="evidence" value="ECO:0007669"/>
    <property type="project" value="TreeGrafter"/>
</dbReference>
<dbReference type="InterPro" id="IPR011989">
    <property type="entry name" value="ARM-like"/>
</dbReference>
<dbReference type="AlphaFoldDB" id="A0AA88HXH3"/>
<dbReference type="GO" id="GO:0000049">
    <property type="term" value="F:tRNA binding"/>
    <property type="evidence" value="ECO:0007669"/>
    <property type="project" value="UniProtKB-UniRule"/>
</dbReference>
<comment type="function">
    <text evidence="1">tRNA nucleus export receptor which facilitates tRNA translocation across the nuclear pore complex.</text>
</comment>
<comment type="caution">
    <text evidence="3">The sequence shown here is derived from an EMBL/GenBank/DDBJ whole genome shotgun (WGS) entry which is preliminary data.</text>
</comment>
<organism evidence="3 4">
    <name type="scientific">Artemia franciscana</name>
    <name type="common">Brine shrimp</name>
    <name type="synonym">Artemia sanfranciscana</name>
    <dbReference type="NCBI Taxonomy" id="6661"/>
    <lineage>
        <taxon>Eukaryota</taxon>
        <taxon>Metazoa</taxon>
        <taxon>Ecdysozoa</taxon>
        <taxon>Arthropoda</taxon>
        <taxon>Crustacea</taxon>
        <taxon>Branchiopoda</taxon>
        <taxon>Anostraca</taxon>
        <taxon>Artemiidae</taxon>
        <taxon>Artemia</taxon>
    </lineage>
</organism>
<keyword evidence="1" id="KW-0694">RNA-binding</keyword>
<name>A0AA88HXH3_ARTSF</name>
<dbReference type="EMBL" id="JAVRJZ010000015">
    <property type="protein sequence ID" value="KAK2712042.1"/>
    <property type="molecule type" value="Genomic_DNA"/>
</dbReference>
<sequence length="180" mass="20513">SLLSDVTFLRYVLILRSVKGALCCAGRYRLKKVNDIKDAIVALDTVENKLPVIYTSFGNGDDNVSASVLEYINEYIIILKQKDLLSSVDRQNLESLISINFEKMKYDESYDFENDGDEEAQFLEFRIQLKKLYVNIASLDKNLILSRTQQLVTSALGNWQTCKFQDAELAITCLYELGES</sequence>
<feature type="non-terminal residue" evidence="3">
    <location>
        <position position="180"/>
    </location>
</feature>
<dbReference type="SUPFAM" id="SSF48371">
    <property type="entry name" value="ARM repeat"/>
    <property type="match status" value="1"/>
</dbReference>
<dbReference type="GO" id="GO:0005737">
    <property type="term" value="C:cytoplasm"/>
    <property type="evidence" value="ECO:0007669"/>
    <property type="project" value="UniProtKB-SubCell"/>
</dbReference>
<dbReference type="InterPro" id="IPR040017">
    <property type="entry name" value="XPOT"/>
</dbReference>
<evidence type="ECO:0000313" key="4">
    <source>
        <dbReference type="Proteomes" id="UP001187531"/>
    </source>
</evidence>
<proteinExistence type="inferred from homology"/>
<gene>
    <name evidence="3" type="ORF">QYM36_010916</name>
</gene>
<keyword evidence="1" id="KW-0820">tRNA-binding</keyword>
<evidence type="ECO:0000259" key="2">
    <source>
        <dbReference type="Pfam" id="PF19282"/>
    </source>
</evidence>
<dbReference type="InterPro" id="IPR045546">
    <property type="entry name" value="Exportin-T_C"/>
</dbReference>
<dbReference type="Gene3D" id="1.25.10.10">
    <property type="entry name" value="Leucine-rich Repeat Variant"/>
    <property type="match status" value="1"/>
</dbReference>
<reference evidence="3" key="1">
    <citation type="submission" date="2023-07" db="EMBL/GenBank/DDBJ databases">
        <title>Chromosome-level genome assembly of Artemia franciscana.</title>
        <authorList>
            <person name="Jo E."/>
        </authorList>
    </citation>
    <scope>NUCLEOTIDE SEQUENCE</scope>
    <source>
        <tissue evidence="3">Whole body</tissue>
    </source>
</reference>
<dbReference type="PANTHER" id="PTHR15952:SF11">
    <property type="entry name" value="EXPORTIN-T"/>
    <property type="match status" value="1"/>
</dbReference>
<evidence type="ECO:0000313" key="3">
    <source>
        <dbReference type="EMBL" id="KAK2712042.1"/>
    </source>
</evidence>
<keyword evidence="1" id="KW-0963">Cytoplasm</keyword>
<comment type="similarity">
    <text evidence="1">Belongs to the exportin family.</text>
</comment>
<keyword evidence="1" id="KW-0813">Transport</keyword>
<dbReference type="GO" id="GO:0016363">
    <property type="term" value="C:nuclear matrix"/>
    <property type="evidence" value="ECO:0007669"/>
    <property type="project" value="TreeGrafter"/>
</dbReference>
<comment type="subcellular location">
    <subcellularLocation>
        <location evidence="1">Nucleus</location>
    </subcellularLocation>
    <subcellularLocation>
        <location evidence="1">Cytoplasm</location>
    </subcellularLocation>
    <text evidence="1">Shuttles between the nucleus and the cytoplasm.</text>
</comment>
<dbReference type="Pfam" id="PF19282">
    <property type="entry name" value="Exportin-T"/>
    <property type="match status" value="1"/>
</dbReference>
<feature type="domain" description="Exportin-T C-terminal" evidence="2">
    <location>
        <begin position="43"/>
        <end position="179"/>
    </location>
</feature>
<dbReference type="PANTHER" id="PTHR15952">
    <property type="entry name" value="EXPORTIN-T/LOS1"/>
    <property type="match status" value="1"/>
</dbReference>
<dbReference type="GO" id="GO:0031267">
    <property type="term" value="F:small GTPase binding"/>
    <property type="evidence" value="ECO:0007669"/>
    <property type="project" value="InterPro"/>
</dbReference>
<dbReference type="GO" id="GO:0071528">
    <property type="term" value="P:tRNA re-export from nucleus"/>
    <property type="evidence" value="ECO:0007669"/>
    <property type="project" value="UniProtKB-UniRule"/>
</dbReference>
<protein>
    <recommendedName>
        <fullName evidence="1">Exportin-T</fullName>
    </recommendedName>
    <alternativeName>
        <fullName evidence="1">Exportin(tRNA)</fullName>
    </alternativeName>
    <alternativeName>
        <fullName evidence="1">tRNA exportin</fullName>
    </alternativeName>
</protein>
<dbReference type="InterPro" id="IPR016024">
    <property type="entry name" value="ARM-type_fold"/>
</dbReference>
<evidence type="ECO:0000256" key="1">
    <source>
        <dbReference type="RuleBase" id="RU366037"/>
    </source>
</evidence>